<evidence type="ECO:0000313" key="2">
    <source>
        <dbReference type="EMBL" id="CUH61073.1"/>
    </source>
</evidence>
<accession>A0A0P1FIW9</accession>
<protein>
    <submittedName>
        <fullName evidence="2">Uncharacterized protein</fullName>
    </submittedName>
</protein>
<sequence>MRKLIYIGAGMIGSLLGFLVDKSIYPDGGTTLMKIGFVLGLCLAYVALNRDRPKDKPDGQAPSDET</sequence>
<dbReference type="EMBL" id="CYRX01000031">
    <property type="protein sequence ID" value="CUH61073.1"/>
    <property type="molecule type" value="Genomic_DNA"/>
</dbReference>
<proteinExistence type="predicted"/>
<dbReference type="STRING" id="266809.PM03_11035"/>
<dbReference type="Proteomes" id="UP000051298">
    <property type="component" value="Unassembled WGS sequence"/>
</dbReference>
<gene>
    <name evidence="2" type="ORF">THS5294_02373</name>
</gene>
<evidence type="ECO:0000313" key="3">
    <source>
        <dbReference type="Proteomes" id="UP000051298"/>
    </source>
</evidence>
<evidence type="ECO:0000256" key="1">
    <source>
        <dbReference type="SAM" id="Phobius"/>
    </source>
</evidence>
<keyword evidence="1" id="KW-0812">Transmembrane</keyword>
<keyword evidence="1" id="KW-1133">Transmembrane helix</keyword>
<dbReference type="AlphaFoldDB" id="A0A0P1FIW9"/>
<organism evidence="2 3">
    <name type="scientific">Thalassobacter stenotrophicus</name>
    <dbReference type="NCBI Taxonomy" id="266809"/>
    <lineage>
        <taxon>Bacteria</taxon>
        <taxon>Pseudomonadati</taxon>
        <taxon>Pseudomonadota</taxon>
        <taxon>Alphaproteobacteria</taxon>
        <taxon>Rhodobacterales</taxon>
        <taxon>Roseobacteraceae</taxon>
        <taxon>Thalassobacter</taxon>
    </lineage>
</organism>
<feature type="transmembrane region" description="Helical" evidence="1">
    <location>
        <begin position="5"/>
        <end position="25"/>
    </location>
</feature>
<name>A0A0P1FIW9_9RHOB</name>
<feature type="transmembrane region" description="Helical" evidence="1">
    <location>
        <begin position="31"/>
        <end position="48"/>
    </location>
</feature>
<dbReference type="RefSeq" id="WP_058123901.1">
    <property type="nucleotide sequence ID" value="NZ_CYRX01000031.1"/>
</dbReference>
<keyword evidence="1" id="KW-0472">Membrane</keyword>
<reference evidence="2 3" key="1">
    <citation type="submission" date="2015-09" db="EMBL/GenBank/DDBJ databases">
        <authorList>
            <consortium name="Swine Surveillance"/>
        </authorList>
    </citation>
    <scope>NUCLEOTIDE SEQUENCE [LARGE SCALE GENOMIC DNA]</scope>
    <source>
        <strain evidence="2 3">CECT 5294</strain>
    </source>
</reference>